<proteinExistence type="predicted"/>
<dbReference type="Proteomes" id="UP000004410">
    <property type="component" value="Unassembled WGS sequence"/>
</dbReference>
<dbReference type="EMBL" id="AAYG02000011">
    <property type="protein sequence ID" value="EDN78236.1"/>
    <property type="molecule type" value="Genomic_DNA"/>
</dbReference>
<sequence length="79" mass="9036">MEALIPPGNQAERIILLLLVEEEEDFIVIITPIHNESSFPEKRDGLSDRIKCDGIYRFVIFLSRRMEPGKNTDGMLMSS</sequence>
<reference evidence="1 2" key="1">
    <citation type="submission" date="2007-04" db="EMBL/GenBank/DDBJ databases">
        <authorList>
            <person name="Fulton L."/>
            <person name="Clifton S."/>
            <person name="Fulton B."/>
            <person name="Xu J."/>
            <person name="Minx P."/>
            <person name="Pepin K.H."/>
            <person name="Johnson M."/>
            <person name="Thiruvilangam P."/>
            <person name="Bhonagiri V."/>
            <person name="Nash W.E."/>
            <person name="Mardis E.R."/>
            <person name="Wilson R.K."/>
        </authorList>
    </citation>
    <scope>NUCLEOTIDE SEQUENCE [LARGE SCALE GENOMIC DNA]</scope>
    <source>
        <strain evidence="1 2">ATCC 29149</strain>
    </source>
</reference>
<dbReference type="PaxDb" id="411470-RUMGNA_01540"/>
<organism evidence="1 2">
    <name type="scientific">Mediterraneibacter gnavus (strain ATCC 29149 / DSM 114966 / JCM 6515 / VPI C7-9)</name>
    <name type="common">Ruminococcus gnavus</name>
    <dbReference type="NCBI Taxonomy" id="411470"/>
    <lineage>
        <taxon>Bacteria</taxon>
        <taxon>Bacillati</taxon>
        <taxon>Bacillota</taxon>
        <taxon>Clostridia</taxon>
        <taxon>Lachnospirales</taxon>
        <taxon>Lachnospiraceae</taxon>
        <taxon>Mediterraneibacter</taxon>
    </lineage>
</organism>
<accession>A7B1W4</accession>
<evidence type="ECO:0000313" key="2">
    <source>
        <dbReference type="Proteomes" id="UP000004410"/>
    </source>
</evidence>
<protein>
    <submittedName>
        <fullName evidence="1">Uncharacterized protein</fullName>
    </submittedName>
</protein>
<evidence type="ECO:0000313" key="1">
    <source>
        <dbReference type="EMBL" id="EDN78236.1"/>
    </source>
</evidence>
<name>A7B1W4_MEDG7</name>
<dbReference type="AlphaFoldDB" id="A7B1W4"/>
<gene>
    <name evidence="1" type="ORF">RUMGNA_01540</name>
</gene>
<reference evidence="1 2" key="2">
    <citation type="submission" date="2007-06" db="EMBL/GenBank/DDBJ databases">
        <title>Draft genome sequence of Ruminococcus gnavus (ATCC 29149).</title>
        <authorList>
            <person name="Sudarsanam P."/>
            <person name="Ley R."/>
            <person name="Guruge J."/>
            <person name="Turnbaugh P.J."/>
            <person name="Mahowald M."/>
            <person name="Liep D."/>
            <person name="Gordon J."/>
        </authorList>
    </citation>
    <scope>NUCLEOTIDE SEQUENCE [LARGE SCALE GENOMIC DNA]</scope>
    <source>
        <strain evidence="1 2">ATCC 29149</strain>
    </source>
</reference>
<comment type="caution">
    <text evidence="1">The sequence shown here is derived from an EMBL/GenBank/DDBJ whole genome shotgun (WGS) entry which is preliminary data.</text>
</comment>